<dbReference type="GO" id="GO:0009279">
    <property type="term" value="C:cell outer membrane"/>
    <property type="evidence" value="ECO:0007669"/>
    <property type="project" value="UniProtKB-SubCell"/>
</dbReference>
<gene>
    <name evidence="10" type="ORF">FHS92_000225</name>
</gene>
<dbReference type="PANTHER" id="PTHR30026">
    <property type="entry name" value="OUTER MEMBRANE PROTEIN TOLC"/>
    <property type="match status" value="1"/>
</dbReference>
<evidence type="ECO:0000256" key="6">
    <source>
        <dbReference type="ARBA" id="ARBA00023136"/>
    </source>
</evidence>
<dbReference type="AlphaFoldDB" id="A0A841J1V0"/>
<evidence type="ECO:0000256" key="7">
    <source>
        <dbReference type="ARBA" id="ARBA00023237"/>
    </source>
</evidence>
<evidence type="ECO:0000313" key="11">
    <source>
        <dbReference type="Proteomes" id="UP000552700"/>
    </source>
</evidence>
<evidence type="ECO:0000256" key="5">
    <source>
        <dbReference type="ARBA" id="ARBA00022692"/>
    </source>
</evidence>
<evidence type="ECO:0000313" key="10">
    <source>
        <dbReference type="EMBL" id="MBB6122518.1"/>
    </source>
</evidence>
<feature type="coiled-coil region" evidence="8">
    <location>
        <begin position="182"/>
        <end position="209"/>
    </location>
</feature>
<evidence type="ECO:0000256" key="2">
    <source>
        <dbReference type="ARBA" id="ARBA00007613"/>
    </source>
</evidence>
<name>A0A841J1V0_9SPHN</name>
<dbReference type="Gene3D" id="1.20.1600.10">
    <property type="entry name" value="Outer membrane efflux proteins (OEP)"/>
    <property type="match status" value="1"/>
</dbReference>
<dbReference type="Proteomes" id="UP000552700">
    <property type="component" value="Unassembled WGS sequence"/>
</dbReference>
<evidence type="ECO:0000256" key="1">
    <source>
        <dbReference type="ARBA" id="ARBA00004442"/>
    </source>
</evidence>
<keyword evidence="8" id="KW-0175">Coiled coil</keyword>
<comment type="subcellular location">
    <subcellularLocation>
        <location evidence="1">Cell outer membrane</location>
    </subcellularLocation>
</comment>
<keyword evidence="4" id="KW-1134">Transmembrane beta strand</keyword>
<keyword evidence="9" id="KW-0732">Signal</keyword>
<keyword evidence="3" id="KW-0813">Transport</keyword>
<dbReference type="InterPro" id="IPR003423">
    <property type="entry name" value="OMP_efflux"/>
</dbReference>
<reference evidence="10 11" key="1">
    <citation type="submission" date="2020-08" db="EMBL/GenBank/DDBJ databases">
        <title>Genomic Encyclopedia of Type Strains, Phase IV (KMG-IV): sequencing the most valuable type-strain genomes for metagenomic binning, comparative biology and taxonomic classification.</title>
        <authorList>
            <person name="Goeker M."/>
        </authorList>
    </citation>
    <scope>NUCLEOTIDE SEQUENCE [LARGE SCALE GENOMIC DNA]</scope>
    <source>
        <strain evidence="10 11">DSM 102255</strain>
    </source>
</reference>
<proteinExistence type="inferred from homology"/>
<evidence type="ECO:0000256" key="4">
    <source>
        <dbReference type="ARBA" id="ARBA00022452"/>
    </source>
</evidence>
<keyword evidence="7" id="KW-0998">Cell outer membrane</keyword>
<dbReference type="SUPFAM" id="SSF56954">
    <property type="entry name" value="Outer membrane efflux proteins (OEP)"/>
    <property type="match status" value="1"/>
</dbReference>
<feature type="chain" id="PRO_5032509114" evidence="9">
    <location>
        <begin position="29"/>
        <end position="487"/>
    </location>
</feature>
<protein>
    <submittedName>
        <fullName evidence="10">Outer membrane protein</fullName>
    </submittedName>
</protein>
<evidence type="ECO:0000256" key="9">
    <source>
        <dbReference type="SAM" id="SignalP"/>
    </source>
</evidence>
<dbReference type="RefSeq" id="WP_184076728.1">
    <property type="nucleotide sequence ID" value="NZ_JACIJP010000001.1"/>
</dbReference>
<accession>A0A841J1V0</accession>
<keyword evidence="5" id="KW-0812">Transmembrane</keyword>
<dbReference type="GO" id="GO:0015288">
    <property type="term" value="F:porin activity"/>
    <property type="evidence" value="ECO:0007669"/>
    <property type="project" value="TreeGrafter"/>
</dbReference>
<keyword evidence="6" id="KW-0472">Membrane</keyword>
<dbReference type="InterPro" id="IPR051906">
    <property type="entry name" value="TolC-like"/>
</dbReference>
<dbReference type="InterPro" id="IPR010130">
    <property type="entry name" value="T1SS_OMP_TolC"/>
</dbReference>
<organism evidence="10 11">
    <name type="scientific">Sphingobium subterraneum</name>
    <dbReference type="NCBI Taxonomy" id="627688"/>
    <lineage>
        <taxon>Bacteria</taxon>
        <taxon>Pseudomonadati</taxon>
        <taxon>Pseudomonadota</taxon>
        <taxon>Alphaproteobacteria</taxon>
        <taxon>Sphingomonadales</taxon>
        <taxon>Sphingomonadaceae</taxon>
        <taxon>Sphingobium</taxon>
    </lineage>
</organism>
<sequence length="487" mass="51502">MMRKANGFHKAAGVAMAVTLLAGAPASAETLREALAKAYRTNPLLTGARAQQRAIDENVAIEKADGRPNAGANGEYAELLDRPSVFTPRRSVSASSTINVPLYSGGAVRNAVNAAKLRVEAGQQDLRGTEASVFTRVVAAYLDVIRDQEIVVFNLDNVNALGVNLQASSDRFEVGDLTRTDVAQSQSRLAIARADLENAQANLIASRENYIALVGSAPENLETPPPLPGLPETPEAAVAVALTDNPDILAAKKARDAAAYDVRVAKAQVLPRISAFTQGSYQDYLNSERGIVVAARPSGSVSQAIVGANITIPLYQGGRPAALARQGTAREAQAIEGEIATERDVIAQTRSAFASHRASLRAIESTRSAIDSTSLSLEGVRAENSAGTRTILDILDAQREALNARVQYAVAQRNAYVAGFSLLAAMGHAEADDLGLDGGPLYDPNVNYKRVSGKWVDFDFDATPQPIATRTVDSPAQTAILPQNHGN</sequence>
<dbReference type="GO" id="GO:0015562">
    <property type="term" value="F:efflux transmembrane transporter activity"/>
    <property type="evidence" value="ECO:0007669"/>
    <property type="project" value="InterPro"/>
</dbReference>
<evidence type="ECO:0000256" key="3">
    <source>
        <dbReference type="ARBA" id="ARBA00022448"/>
    </source>
</evidence>
<evidence type="ECO:0000256" key="8">
    <source>
        <dbReference type="SAM" id="Coils"/>
    </source>
</evidence>
<feature type="signal peptide" evidence="9">
    <location>
        <begin position="1"/>
        <end position="28"/>
    </location>
</feature>
<dbReference type="NCBIfam" id="TIGR01844">
    <property type="entry name" value="type_I_sec_TolC"/>
    <property type="match status" value="1"/>
</dbReference>
<dbReference type="EMBL" id="JACIJP010000001">
    <property type="protein sequence ID" value="MBB6122518.1"/>
    <property type="molecule type" value="Genomic_DNA"/>
</dbReference>
<dbReference type="PANTHER" id="PTHR30026:SF22">
    <property type="entry name" value="OUTER MEMBRANE EFFLUX PROTEIN"/>
    <property type="match status" value="1"/>
</dbReference>
<dbReference type="GO" id="GO:1990281">
    <property type="term" value="C:efflux pump complex"/>
    <property type="evidence" value="ECO:0007669"/>
    <property type="project" value="TreeGrafter"/>
</dbReference>
<keyword evidence="11" id="KW-1185">Reference proteome</keyword>
<comment type="caution">
    <text evidence="10">The sequence shown here is derived from an EMBL/GenBank/DDBJ whole genome shotgun (WGS) entry which is preliminary data.</text>
</comment>
<comment type="similarity">
    <text evidence="2">Belongs to the outer membrane factor (OMF) (TC 1.B.17) family.</text>
</comment>
<dbReference type="Pfam" id="PF02321">
    <property type="entry name" value="OEP"/>
    <property type="match status" value="2"/>
</dbReference>